<evidence type="ECO:0000313" key="2">
    <source>
        <dbReference type="Proteomes" id="UP000005038"/>
    </source>
</evidence>
<protein>
    <submittedName>
        <fullName evidence="1">Uncharacterized protein</fullName>
    </submittedName>
</protein>
<name>H5TSL2_GORO1</name>
<dbReference type="AlphaFoldDB" id="H5TSL2"/>
<evidence type="ECO:0000313" key="1">
    <source>
        <dbReference type="EMBL" id="GAB36470.1"/>
    </source>
</evidence>
<proteinExistence type="predicted"/>
<dbReference type="Proteomes" id="UP000005038">
    <property type="component" value="Unassembled WGS sequence"/>
</dbReference>
<dbReference type="EMBL" id="BAFB01000221">
    <property type="protein sequence ID" value="GAB36470.1"/>
    <property type="molecule type" value="Genomic_DNA"/>
</dbReference>
<organism evidence="1 2">
    <name type="scientific">Gordonia otitidis (strain DSM 44809 / CCUG 52243 / JCM 12355 / NBRC 100426 / IFM 10032)</name>
    <dbReference type="NCBI Taxonomy" id="1108044"/>
    <lineage>
        <taxon>Bacteria</taxon>
        <taxon>Bacillati</taxon>
        <taxon>Actinomycetota</taxon>
        <taxon>Actinomycetes</taxon>
        <taxon>Mycobacteriales</taxon>
        <taxon>Gordoniaceae</taxon>
        <taxon>Gordonia</taxon>
    </lineage>
</organism>
<dbReference type="RefSeq" id="WP_007240651.1">
    <property type="nucleotide sequence ID" value="NZ_BAFB01000221.1"/>
</dbReference>
<gene>
    <name evidence="1" type="ORF">GOOTI_221_00130</name>
</gene>
<dbReference type="STRING" id="1108044.GOOTI_221_00130"/>
<keyword evidence="2" id="KW-1185">Reference proteome</keyword>
<accession>H5TSL2</accession>
<reference evidence="1" key="1">
    <citation type="submission" date="2012-02" db="EMBL/GenBank/DDBJ databases">
        <title>Whole genome shotgun sequence of Gordonia otitidis NBRC 100426.</title>
        <authorList>
            <person name="Yoshida I."/>
            <person name="Hosoyama A."/>
            <person name="Tsuchikane K."/>
            <person name="Katsumata H."/>
            <person name="Yamazaki S."/>
            <person name="Fujita N."/>
        </authorList>
    </citation>
    <scope>NUCLEOTIDE SEQUENCE [LARGE SCALE GENOMIC DNA]</scope>
    <source>
        <strain evidence="1">NBRC 100426</strain>
    </source>
</reference>
<sequence>MATFHIEIEYDTSAGEFVVWSQTPARPGVTEERADDAAAAAGIVESLLDDYDTHLESQPS</sequence>
<comment type="caution">
    <text evidence="1">The sequence shown here is derived from an EMBL/GenBank/DDBJ whole genome shotgun (WGS) entry which is preliminary data.</text>
</comment>